<evidence type="ECO:0000313" key="4">
    <source>
        <dbReference type="Proteomes" id="UP000094444"/>
    </source>
</evidence>
<protein>
    <submittedName>
        <fullName evidence="3">Round spore</fullName>
    </submittedName>
</protein>
<dbReference type="OrthoDB" id="8059989at2759"/>
<feature type="domain" description="DH" evidence="2">
    <location>
        <begin position="249"/>
        <end position="493"/>
    </location>
</feature>
<dbReference type="GO" id="GO:0005085">
    <property type="term" value="F:guanyl-nucleotide exchange factor activity"/>
    <property type="evidence" value="ECO:0007669"/>
    <property type="project" value="InterPro"/>
</dbReference>
<dbReference type="Gene3D" id="1.20.900.10">
    <property type="entry name" value="Dbl homology (DH) domain"/>
    <property type="match status" value="1"/>
</dbReference>
<dbReference type="InterPro" id="IPR000219">
    <property type="entry name" value="DH_dom"/>
</dbReference>
<evidence type="ECO:0000313" key="3">
    <source>
        <dbReference type="EMBL" id="POS78240.1"/>
    </source>
</evidence>
<accession>A0A2P5I6W3</accession>
<feature type="compositionally biased region" description="Basic residues" evidence="1">
    <location>
        <begin position="201"/>
        <end position="210"/>
    </location>
</feature>
<feature type="compositionally biased region" description="Low complexity" evidence="1">
    <location>
        <begin position="1"/>
        <end position="16"/>
    </location>
</feature>
<feature type="compositionally biased region" description="Basic and acidic residues" evidence="1">
    <location>
        <begin position="62"/>
        <end position="71"/>
    </location>
</feature>
<keyword evidence="4" id="KW-1185">Reference proteome</keyword>
<feature type="region of interest" description="Disordered" evidence="1">
    <location>
        <begin position="860"/>
        <end position="883"/>
    </location>
</feature>
<evidence type="ECO:0000256" key="1">
    <source>
        <dbReference type="SAM" id="MobiDB-lite"/>
    </source>
</evidence>
<dbReference type="PANTHER" id="PTHR12673:SF159">
    <property type="entry name" value="LD03170P"/>
    <property type="match status" value="1"/>
</dbReference>
<dbReference type="PROSITE" id="PS50010">
    <property type="entry name" value="DH_2"/>
    <property type="match status" value="1"/>
</dbReference>
<feature type="region of interest" description="Disordered" evidence="1">
    <location>
        <begin position="130"/>
        <end position="155"/>
    </location>
</feature>
<dbReference type="Pfam" id="PF00621">
    <property type="entry name" value="RhoGEF"/>
    <property type="match status" value="1"/>
</dbReference>
<evidence type="ECO:0000259" key="2">
    <source>
        <dbReference type="PROSITE" id="PS50010"/>
    </source>
</evidence>
<dbReference type="GO" id="GO:0005737">
    <property type="term" value="C:cytoplasm"/>
    <property type="evidence" value="ECO:0007669"/>
    <property type="project" value="TreeGrafter"/>
</dbReference>
<dbReference type="SMART" id="SM00325">
    <property type="entry name" value="RhoGEF"/>
    <property type="match status" value="1"/>
</dbReference>
<feature type="compositionally biased region" description="Low complexity" evidence="1">
    <location>
        <begin position="950"/>
        <end position="961"/>
    </location>
</feature>
<feature type="region of interest" description="Disordered" evidence="1">
    <location>
        <begin position="201"/>
        <end position="237"/>
    </location>
</feature>
<feature type="region of interest" description="Disordered" evidence="1">
    <location>
        <begin position="902"/>
        <end position="977"/>
    </location>
</feature>
<name>A0A2P5I6W3_DIAHE</name>
<dbReference type="InParanoid" id="A0A2P5I6W3"/>
<proteinExistence type="predicted"/>
<dbReference type="STRING" id="158607.A0A2P5I6W3"/>
<feature type="compositionally biased region" description="Basic and acidic residues" evidence="1">
    <location>
        <begin position="929"/>
        <end position="938"/>
    </location>
</feature>
<dbReference type="EMBL" id="MAVT02000202">
    <property type="protein sequence ID" value="POS78240.1"/>
    <property type="molecule type" value="Genomic_DNA"/>
</dbReference>
<dbReference type="AlphaFoldDB" id="A0A2P5I6W3"/>
<dbReference type="Proteomes" id="UP000094444">
    <property type="component" value="Unassembled WGS sequence"/>
</dbReference>
<dbReference type="PANTHER" id="PTHR12673">
    <property type="entry name" value="FACIOGENITAL DYSPLASIA PROTEIN"/>
    <property type="match status" value="1"/>
</dbReference>
<dbReference type="InterPro" id="IPR035899">
    <property type="entry name" value="DBL_dom_sf"/>
</dbReference>
<feature type="compositionally biased region" description="Polar residues" evidence="1">
    <location>
        <begin position="40"/>
        <end position="49"/>
    </location>
</feature>
<comment type="caution">
    <text evidence="3">The sequence shown here is derived from an EMBL/GenBank/DDBJ whole genome shotgun (WGS) entry which is preliminary data.</text>
</comment>
<feature type="compositionally biased region" description="Basic and acidic residues" evidence="1">
    <location>
        <begin position="19"/>
        <end position="34"/>
    </location>
</feature>
<feature type="region of interest" description="Disordered" evidence="1">
    <location>
        <begin position="1"/>
        <end position="71"/>
    </location>
</feature>
<dbReference type="SUPFAM" id="SSF48065">
    <property type="entry name" value="DBL homology domain (DH-domain)"/>
    <property type="match status" value="1"/>
</dbReference>
<gene>
    <name evidence="3" type="ORF">DHEL01_v203377</name>
</gene>
<reference evidence="3" key="1">
    <citation type="submission" date="2017-09" db="EMBL/GenBank/DDBJ databases">
        <title>Polyketide synthases of a Diaporthe helianthi virulent isolate.</title>
        <authorList>
            <person name="Baroncelli R."/>
        </authorList>
    </citation>
    <scope>NUCLEOTIDE SEQUENCE [LARGE SCALE GENOMIC DNA]</scope>
    <source>
        <strain evidence="3">7/96</strain>
    </source>
</reference>
<organism evidence="3 4">
    <name type="scientific">Diaporthe helianthi</name>
    <dbReference type="NCBI Taxonomy" id="158607"/>
    <lineage>
        <taxon>Eukaryota</taxon>
        <taxon>Fungi</taxon>
        <taxon>Dikarya</taxon>
        <taxon>Ascomycota</taxon>
        <taxon>Pezizomycotina</taxon>
        <taxon>Sordariomycetes</taxon>
        <taxon>Sordariomycetidae</taxon>
        <taxon>Diaporthales</taxon>
        <taxon>Diaporthaceae</taxon>
        <taxon>Diaporthe</taxon>
    </lineage>
</organism>
<dbReference type="InterPro" id="IPR051092">
    <property type="entry name" value="FYVE_RhoGEF_PH"/>
</dbReference>
<sequence length="991" mass="109935">MASSSEPPEEGSSSGSVRIARDPQDDAVYLKDSADIDPPSNVTGDSTQSTEDDSVLPNIESIRSKDPGEWAYRDTVDPALIRFTLDEPHDLRISTPDDPISPDDPILPDFGERFGQDQSPTPLHRWMRTLRRRGLSQRPSPTDDDGDPVPRPFSANRLSEKLQGASHHRQSSSGSSFAFVETVKTASASLASGSIFARSRRNSIRSSRSKTHTDLSSRASMSSNRCSEESAGLDKPPVLDRATVERSLQRRRILEELISTEESYIGDVRFLMNVYVTILVSLPTMPSGLRSSINRNLTDIIELHEAILGELHRAVPYSEYTQLSLRPQSKSHTHGHNRIRSLDVVPEDNASMSWLETVPGMVAEPSVVADVAQIFTKKMNRFFVYEEYGAKYEMMMKDISSAHRTMPQWELYQKGLETLASSLGPASKHGVKSKKSLTIGDLLVKPLQRLCKYPLLFSELLKYTPVADSPYAHMEIENALVRLREATSQVNRATDDARVKDVLEKTWLLQDRLVFPDSELDAASKTRIRSFGHIELCGALHTCWQTRDGIHGQYMVALLYKNWFCLASASRIDQIYTLQACVPTNNIKVEPVDNGRGLQCHTAPFSWKIVFECDCQLYEMMLTACTPKEEHEWRTRIEIGSASASQGPAGPELYGSLFLNMKSLSTVFGKQGTIARRLSIHRATTVGPKTPLCHVVVRNTSVEKEAATSSNTTISRTQSLLASKGRIPVLAPTRGDRARLEALLSDVWTRNVLPFPGMTTRARNEHIIRTSAQSVIRKLSVTSITSTFTKRSASFASITINSDDGSGGEETIAPVRSVKDETPNIRIPIGNEENSDARLSVIDDESDKTTPSTMRAFCKPPSTGIGVESKRSPRRRTRIAKSPSAWQLRELALAKIPSAPAALRAKSTNSPRLKRQGSMLSRRSVCSAFDKHDGAGKDTKKRRAYEHSEPPSSSRRSTPSPQKQASSARWSKVDMLRGRGAVSQGLRGFFR</sequence>
<feature type="compositionally biased region" description="Low complexity" evidence="1">
    <location>
        <begin position="216"/>
        <end position="225"/>
    </location>
</feature>